<evidence type="ECO:0000256" key="1">
    <source>
        <dbReference type="SAM" id="Phobius"/>
    </source>
</evidence>
<dbReference type="AlphaFoldDB" id="A0A7X0DU31"/>
<keyword evidence="1" id="KW-0472">Membrane</keyword>
<reference evidence="2 3" key="1">
    <citation type="submission" date="2020-08" db="EMBL/GenBank/DDBJ databases">
        <title>Genomic Encyclopedia of Type Strains, Phase IV (KMG-V): Genome sequencing to study the core and pangenomes of soil and plant-associated prokaryotes.</title>
        <authorList>
            <person name="Whitman W."/>
        </authorList>
    </citation>
    <scope>NUCLEOTIDE SEQUENCE [LARGE SCALE GENOMIC DNA]</scope>
    <source>
        <strain evidence="2 3">SEMIA 4011</strain>
    </source>
</reference>
<feature type="transmembrane region" description="Helical" evidence="1">
    <location>
        <begin position="118"/>
        <end position="135"/>
    </location>
</feature>
<name>A0A7X0DU31_RHILE</name>
<keyword evidence="1" id="KW-0812">Transmembrane</keyword>
<organism evidence="2 3">
    <name type="scientific">Rhizobium leguminosarum</name>
    <dbReference type="NCBI Taxonomy" id="384"/>
    <lineage>
        <taxon>Bacteria</taxon>
        <taxon>Pseudomonadati</taxon>
        <taxon>Pseudomonadota</taxon>
        <taxon>Alphaproteobacteria</taxon>
        <taxon>Hyphomicrobiales</taxon>
        <taxon>Rhizobiaceae</taxon>
        <taxon>Rhizobium/Agrobacterium group</taxon>
        <taxon>Rhizobium</taxon>
    </lineage>
</organism>
<evidence type="ECO:0000313" key="2">
    <source>
        <dbReference type="EMBL" id="MBB6223135.1"/>
    </source>
</evidence>
<sequence>MSREKLRRAAVAAWRLRGQQKIGCGGTFRAAISLKRHPMQQEQTMADLKTASAESTAARVKADMAADDLSAQVAALRNDLSRLTESVVALGQGAKSAVTDEASLMTEQLRDKVREEPLMALAVTAGIAYVFGLLSRR</sequence>
<proteinExistence type="predicted"/>
<protein>
    <submittedName>
        <fullName evidence="2">ElaB/YqjD/DUF883 family membrane-anchored ribosome-binding protein</fullName>
    </submittedName>
</protein>
<evidence type="ECO:0000313" key="3">
    <source>
        <dbReference type="Proteomes" id="UP000517187"/>
    </source>
</evidence>
<dbReference type="EMBL" id="JACIIJ010000009">
    <property type="protein sequence ID" value="MBB6223135.1"/>
    <property type="molecule type" value="Genomic_DNA"/>
</dbReference>
<comment type="caution">
    <text evidence="2">The sequence shown here is derived from an EMBL/GenBank/DDBJ whole genome shotgun (WGS) entry which is preliminary data.</text>
</comment>
<keyword evidence="1" id="KW-1133">Transmembrane helix</keyword>
<accession>A0A7X0DU31</accession>
<gene>
    <name evidence="2" type="ORF">GGE66_004121</name>
</gene>
<dbReference type="Proteomes" id="UP000517187">
    <property type="component" value="Unassembled WGS sequence"/>
</dbReference>